<organism evidence="2 3">
    <name type="scientific">Maritalea porphyrae</name>
    <dbReference type="NCBI Taxonomy" id="880732"/>
    <lineage>
        <taxon>Bacteria</taxon>
        <taxon>Pseudomonadati</taxon>
        <taxon>Pseudomonadota</taxon>
        <taxon>Alphaproteobacteria</taxon>
        <taxon>Hyphomicrobiales</taxon>
        <taxon>Devosiaceae</taxon>
        <taxon>Maritalea</taxon>
    </lineage>
</organism>
<dbReference type="Proteomes" id="UP001161405">
    <property type="component" value="Unassembled WGS sequence"/>
</dbReference>
<gene>
    <name evidence="2" type="ORF">GCM10007879_31520</name>
</gene>
<dbReference type="InterPro" id="IPR012577">
    <property type="entry name" value="NIPSNAP"/>
</dbReference>
<dbReference type="Gene3D" id="3.30.70.100">
    <property type="match status" value="1"/>
</dbReference>
<reference evidence="2" key="1">
    <citation type="journal article" date="2014" name="Int. J. Syst. Evol. Microbiol.">
        <title>Complete genome of a new Firmicutes species belonging to the dominant human colonic microbiota ('Ruminococcus bicirculans') reveals two chromosomes and a selective capacity to utilize plant glucans.</title>
        <authorList>
            <consortium name="NISC Comparative Sequencing Program"/>
            <person name="Wegmann U."/>
            <person name="Louis P."/>
            <person name="Goesmann A."/>
            <person name="Henrissat B."/>
            <person name="Duncan S.H."/>
            <person name="Flint H.J."/>
        </authorList>
    </citation>
    <scope>NUCLEOTIDE SEQUENCE</scope>
    <source>
        <strain evidence="2">NBRC 107169</strain>
    </source>
</reference>
<evidence type="ECO:0000313" key="3">
    <source>
        <dbReference type="Proteomes" id="UP001161405"/>
    </source>
</evidence>
<evidence type="ECO:0000259" key="1">
    <source>
        <dbReference type="Pfam" id="PF07978"/>
    </source>
</evidence>
<dbReference type="RefSeq" id="WP_284366015.1">
    <property type="nucleotide sequence ID" value="NZ_BSNI01000002.1"/>
</dbReference>
<keyword evidence="3" id="KW-1185">Reference proteome</keyword>
<comment type="caution">
    <text evidence="2">The sequence shown here is derived from an EMBL/GenBank/DDBJ whole genome shotgun (WGS) entry which is preliminary data.</text>
</comment>
<protein>
    <submittedName>
        <fullName evidence="2">NIPSNAP family containing protein</fullName>
    </submittedName>
</protein>
<dbReference type="Pfam" id="PF07978">
    <property type="entry name" value="NIPSNAP"/>
    <property type="match status" value="1"/>
</dbReference>
<accession>A0ABQ5UUF5</accession>
<sequence>MITCYVNYEIEPDKLAEFEHYAKLWVPLVQKHGGYHHGYFMPHESANDLALALFSFVSLADYERYRNDIANDPKCVAAFQYANDTKCIRRYDRQFLKPFMAPMAR</sequence>
<dbReference type="InterPro" id="IPR011008">
    <property type="entry name" value="Dimeric_a/b-barrel"/>
</dbReference>
<dbReference type="SUPFAM" id="SSF54909">
    <property type="entry name" value="Dimeric alpha+beta barrel"/>
    <property type="match status" value="1"/>
</dbReference>
<dbReference type="EMBL" id="BSNI01000002">
    <property type="protein sequence ID" value="GLQ18903.1"/>
    <property type="molecule type" value="Genomic_DNA"/>
</dbReference>
<reference evidence="2" key="2">
    <citation type="submission" date="2023-01" db="EMBL/GenBank/DDBJ databases">
        <title>Draft genome sequence of Maritalea porphyrae strain NBRC 107169.</title>
        <authorList>
            <person name="Sun Q."/>
            <person name="Mori K."/>
        </authorList>
    </citation>
    <scope>NUCLEOTIDE SEQUENCE</scope>
    <source>
        <strain evidence="2">NBRC 107169</strain>
    </source>
</reference>
<name>A0ABQ5UUF5_9HYPH</name>
<feature type="domain" description="NIPSNAP" evidence="1">
    <location>
        <begin position="7"/>
        <end position="99"/>
    </location>
</feature>
<proteinExistence type="predicted"/>
<evidence type="ECO:0000313" key="2">
    <source>
        <dbReference type="EMBL" id="GLQ18903.1"/>
    </source>
</evidence>